<dbReference type="Pfam" id="PF12706">
    <property type="entry name" value="Lactamase_B_2"/>
    <property type="match status" value="1"/>
</dbReference>
<dbReference type="Proteomes" id="UP000754226">
    <property type="component" value="Unassembled WGS sequence"/>
</dbReference>
<dbReference type="Gene3D" id="3.60.15.10">
    <property type="entry name" value="Ribonuclease Z/Hydroxyacylglutathione hydrolase-like"/>
    <property type="match status" value="1"/>
</dbReference>
<name>A0A943I5K1_9FIRM</name>
<dbReference type="InterPro" id="IPR001279">
    <property type="entry name" value="Metallo-B-lactamas"/>
</dbReference>
<protein>
    <submittedName>
        <fullName evidence="2">MBL fold metallo-hydrolase</fullName>
    </submittedName>
</protein>
<organism evidence="2 3">
    <name type="scientific">Acidaminococcus intestini</name>
    <dbReference type="NCBI Taxonomy" id="187327"/>
    <lineage>
        <taxon>Bacteria</taxon>
        <taxon>Bacillati</taxon>
        <taxon>Bacillota</taxon>
        <taxon>Negativicutes</taxon>
        <taxon>Acidaminococcales</taxon>
        <taxon>Acidaminococcaceae</taxon>
        <taxon>Acidaminococcus</taxon>
    </lineage>
</organism>
<dbReference type="PANTHER" id="PTHR47619:SF1">
    <property type="entry name" value="EXODEOXYRIBONUCLEASE WALJ"/>
    <property type="match status" value="1"/>
</dbReference>
<dbReference type="InterPro" id="IPR036866">
    <property type="entry name" value="RibonucZ/Hydroxyglut_hydro"/>
</dbReference>
<evidence type="ECO:0000313" key="2">
    <source>
        <dbReference type="EMBL" id="MBS5519833.1"/>
    </source>
</evidence>
<dbReference type="PANTHER" id="PTHR47619">
    <property type="entry name" value="METALLO-HYDROLASE YYCJ-RELATED"/>
    <property type="match status" value="1"/>
</dbReference>
<dbReference type="AlphaFoldDB" id="A0A943I5K1"/>
<comment type="caution">
    <text evidence="2">The sequence shown here is derived from an EMBL/GenBank/DDBJ whole genome shotgun (WGS) entry which is preliminary data.</text>
</comment>
<dbReference type="InterPro" id="IPR052533">
    <property type="entry name" value="WalJ/YycJ-like"/>
</dbReference>
<evidence type="ECO:0000313" key="3">
    <source>
        <dbReference type="Proteomes" id="UP000754226"/>
    </source>
</evidence>
<dbReference type="EMBL" id="JAGZCZ010000005">
    <property type="protein sequence ID" value="MBS5519833.1"/>
    <property type="molecule type" value="Genomic_DNA"/>
</dbReference>
<dbReference type="SUPFAM" id="SSF56281">
    <property type="entry name" value="Metallo-hydrolase/oxidoreductase"/>
    <property type="match status" value="1"/>
</dbReference>
<proteinExistence type="predicted"/>
<reference evidence="2" key="1">
    <citation type="submission" date="2021-02" db="EMBL/GenBank/DDBJ databases">
        <title>Infant gut strain persistence is associated with maternal origin, phylogeny, and functional potential including surface adhesion and iron acquisition.</title>
        <authorList>
            <person name="Lou Y.C."/>
        </authorList>
    </citation>
    <scope>NUCLEOTIDE SEQUENCE</scope>
    <source>
        <strain evidence="2">L3_106_000M1_dasL3_106_000M1_concoct_15</strain>
    </source>
</reference>
<gene>
    <name evidence="2" type="ORF">KHX13_05820</name>
</gene>
<accession>A0A943I5K1</accession>
<sequence>MEIRTIATGSTGNCYVLTAPNGDQLMLECGIPWKRIAMGLRWDFSRLQGCVISHEHMDHARAAKDLLKRMIMVWASPGTLAAINCGDALTASPIRANEGDCIEHVTKAGAFTIIAFSAIHDAAEPLMFVIKDSVDTLLFATDTQYMPRAFNGLTKIMIEANYDPKIMDENFVQNGDVGPRRRRVMRTHMSIETLEYWLRECEENCLFLDLKEIHLIHLSRQNSDIREFQDRIETAIGVPVYIEGR</sequence>
<feature type="domain" description="Metallo-beta-lactamase" evidence="1">
    <location>
        <begin position="42"/>
        <end position="202"/>
    </location>
</feature>
<evidence type="ECO:0000259" key="1">
    <source>
        <dbReference type="Pfam" id="PF12706"/>
    </source>
</evidence>